<dbReference type="EMBL" id="MCOK01000002">
    <property type="protein sequence ID" value="OOC50891.1"/>
    <property type="molecule type" value="Genomic_DNA"/>
</dbReference>
<protein>
    <submittedName>
        <fullName evidence="1">Uncharacterized protein</fullName>
    </submittedName>
</protein>
<dbReference type="AlphaFoldDB" id="A0A1V3BUP0"/>
<name>A0A1V3BUP0_9ACTN</name>
<keyword evidence="2" id="KW-1185">Reference proteome</keyword>
<proteinExistence type="predicted"/>
<gene>
    <name evidence="1" type="ORF">NOSIN_26185</name>
</gene>
<evidence type="ECO:0000313" key="1">
    <source>
        <dbReference type="EMBL" id="OOC50891.1"/>
    </source>
</evidence>
<reference evidence="2" key="1">
    <citation type="submission" date="2016-08" db="EMBL/GenBank/DDBJ databases">
        <authorList>
            <person name="Tokovenko B."/>
            <person name="Kalinowski J."/>
        </authorList>
    </citation>
    <scope>NUCLEOTIDE SEQUENCE [LARGE SCALE GENOMIC DNA]</scope>
    <source>
        <strain evidence="2">UTMC102</strain>
    </source>
</reference>
<comment type="caution">
    <text evidence="1">The sequence shown here is derived from an EMBL/GenBank/DDBJ whole genome shotgun (WGS) entry which is preliminary data.</text>
</comment>
<sequence>MDGLFGHAELASDLGLGQTALLEQCSCEQAAFLALARGAWRMGGKFHDQRSSHFPSGSTYESKISSKTQSDASFVRGEIGAISQRLESFDEVLISTLDGVGMVEVVVRLHKHLVDGLFETVGSTDD</sequence>
<evidence type="ECO:0000313" key="2">
    <source>
        <dbReference type="Proteomes" id="UP000189004"/>
    </source>
</evidence>
<organism evidence="1 2">
    <name type="scientific">Nocardiopsis sinuspersici</name>
    <dbReference type="NCBI Taxonomy" id="501010"/>
    <lineage>
        <taxon>Bacteria</taxon>
        <taxon>Bacillati</taxon>
        <taxon>Actinomycetota</taxon>
        <taxon>Actinomycetes</taxon>
        <taxon>Streptosporangiales</taxon>
        <taxon>Nocardiopsidaceae</taxon>
        <taxon>Nocardiopsis</taxon>
    </lineage>
</organism>
<accession>A0A1V3BUP0</accession>
<dbReference type="Proteomes" id="UP000189004">
    <property type="component" value="Unassembled WGS sequence"/>
</dbReference>